<dbReference type="Gramene" id="CDP13935">
    <property type="protein sequence ID" value="CDP13935"/>
    <property type="gene ID" value="GSCOC_T00039080001"/>
</dbReference>
<organism evidence="8 9">
    <name type="scientific">Coffea canephora</name>
    <name type="common">Robusta coffee</name>
    <dbReference type="NCBI Taxonomy" id="49390"/>
    <lineage>
        <taxon>Eukaryota</taxon>
        <taxon>Viridiplantae</taxon>
        <taxon>Streptophyta</taxon>
        <taxon>Embryophyta</taxon>
        <taxon>Tracheophyta</taxon>
        <taxon>Spermatophyta</taxon>
        <taxon>Magnoliopsida</taxon>
        <taxon>eudicotyledons</taxon>
        <taxon>Gunneridae</taxon>
        <taxon>Pentapetalae</taxon>
        <taxon>asterids</taxon>
        <taxon>lamiids</taxon>
        <taxon>Gentianales</taxon>
        <taxon>Rubiaceae</taxon>
        <taxon>Ixoroideae</taxon>
        <taxon>Gardenieae complex</taxon>
        <taxon>Bertiereae - Coffeeae clade</taxon>
        <taxon>Coffeeae</taxon>
        <taxon>Coffea</taxon>
    </lineage>
</organism>
<feature type="compositionally biased region" description="Basic residues" evidence="6">
    <location>
        <begin position="156"/>
        <end position="166"/>
    </location>
</feature>
<dbReference type="PANTHER" id="PTHR35740:SF1">
    <property type="entry name" value="OS12G0111700 PROTEIN"/>
    <property type="match status" value="1"/>
</dbReference>
<feature type="compositionally biased region" description="Low complexity" evidence="6">
    <location>
        <begin position="13"/>
        <end position="26"/>
    </location>
</feature>
<feature type="region of interest" description="Disordered" evidence="6">
    <location>
        <begin position="1"/>
        <end position="31"/>
    </location>
</feature>
<dbReference type="GO" id="GO:0051301">
    <property type="term" value="P:cell division"/>
    <property type="evidence" value="ECO:0007669"/>
    <property type="project" value="UniProtKB-KW"/>
</dbReference>
<dbReference type="OrthoDB" id="1903589at2759"/>
<reference evidence="9" key="1">
    <citation type="journal article" date="2014" name="Science">
        <title>The coffee genome provides insight into the convergent evolution of caffeine biosynthesis.</title>
        <authorList>
            <person name="Denoeud F."/>
            <person name="Carretero-Paulet L."/>
            <person name="Dereeper A."/>
            <person name="Droc G."/>
            <person name="Guyot R."/>
            <person name="Pietrella M."/>
            <person name="Zheng C."/>
            <person name="Alberti A."/>
            <person name="Anthony F."/>
            <person name="Aprea G."/>
            <person name="Aury J.M."/>
            <person name="Bento P."/>
            <person name="Bernard M."/>
            <person name="Bocs S."/>
            <person name="Campa C."/>
            <person name="Cenci A."/>
            <person name="Combes M.C."/>
            <person name="Crouzillat D."/>
            <person name="Da Silva C."/>
            <person name="Daddiego L."/>
            <person name="De Bellis F."/>
            <person name="Dussert S."/>
            <person name="Garsmeur O."/>
            <person name="Gayraud T."/>
            <person name="Guignon V."/>
            <person name="Jahn K."/>
            <person name="Jamilloux V."/>
            <person name="Joet T."/>
            <person name="Labadie K."/>
            <person name="Lan T."/>
            <person name="Leclercq J."/>
            <person name="Lepelley M."/>
            <person name="Leroy T."/>
            <person name="Li L.T."/>
            <person name="Librado P."/>
            <person name="Lopez L."/>
            <person name="Munoz A."/>
            <person name="Noel B."/>
            <person name="Pallavicini A."/>
            <person name="Perrotta G."/>
            <person name="Poncet V."/>
            <person name="Pot D."/>
            <person name="Priyono X."/>
            <person name="Rigoreau M."/>
            <person name="Rouard M."/>
            <person name="Rozas J."/>
            <person name="Tranchant-Dubreuil C."/>
            <person name="VanBuren R."/>
            <person name="Zhang Q."/>
            <person name="Andrade A.C."/>
            <person name="Argout X."/>
            <person name="Bertrand B."/>
            <person name="de Kochko A."/>
            <person name="Graziosi G."/>
            <person name="Henry R.J."/>
            <person name="Jayarama X."/>
            <person name="Ming R."/>
            <person name="Nagai C."/>
            <person name="Rounsley S."/>
            <person name="Sankoff D."/>
            <person name="Giuliano G."/>
            <person name="Albert V.A."/>
            <person name="Wincker P."/>
            <person name="Lashermes P."/>
        </authorList>
    </citation>
    <scope>NUCLEOTIDE SEQUENCE [LARGE SCALE GENOMIC DNA]</scope>
    <source>
        <strain evidence="9">cv. DH200-94</strain>
    </source>
</reference>
<evidence type="ECO:0000256" key="6">
    <source>
        <dbReference type="SAM" id="MobiDB-lite"/>
    </source>
</evidence>
<keyword evidence="4" id="KW-0131">Cell cycle</keyword>
<dbReference type="Pfam" id="PF25220">
    <property type="entry name" value="Sororin_C"/>
    <property type="match status" value="1"/>
</dbReference>
<dbReference type="InParanoid" id="A0A068UZG3"/>
<name>A0A068UZG3_COFCA</name>
<feature type="compositionally biased region" description="Polar residues" evidence="6">
    <location>
        <begin position="103"/>
        <end position="120"/>
    </location>
</feature>
<dbReference type="OMA" id="NYWREHF"/>
<keyword evidence="1" id="KW-0132">Cell division</keyword>
<evidence type="ECO:0000256" key="5">
    <source>
        <dbReference type="ARBA" id="ARBA00093465"/>
    </source>
</evidence>
<feature type="region of interest" description="Disordered" evidence="6">
    <location>
        <begin position="224"/>
        <end position="275"/>
    </location>
</feature>
<evidence type="ECO:0000256" key="1">
    <source>
        <dbReference type="ARBA" id="ARBA00022618"/>
    </source>
</evidence>
<feature type="compositionally biased region" description="Basic and acidic residues" evidence="6">
    <location>
        <begin position="174"/>
        <end position="183"/>
    </location>
</feature>
<evidence type="ECO:0000313" key="9">
    <source>
        <dbReference type="Proteomes" id="UP000295252"/>
    </source>
</evidence>
<gene>
    <name evidence="8" type="ORF">GSCOC_T00039080001</name>
</gene>
<evidence type="ECO:0000256" key="3">
    <source>
        <dbReference type="ARBA" id="ARBA00023242"/>
    </source>
</evidence>
<comment type="similarity">
    <text evidence="5">Belongs to the sororin family.</text>
</comment>
<dbReference type="PANTHER" id="PTHR35740">
    <property type="entry name" value="OS12G0111700 PROTEIN"/>
    <property type="match status" value="1"/>
</dbReference>
<dbReference type="EMBL" id="HG739162">
    <property type="protein sequence ID" value="CDP13935.1"/>
    <property type="molecule type" value="Genomic_DNA"/>
</dbReference>
<feature type="domain" description="Sororin C-terminal region" evidence="7">
    <location>
        <begin position="373"/>
        <end position="393"/>
    </location>
</feature>
<evidence type="ECO:0000313" key="8">
    <source>
        <dbReference type="EMBL" id="CDP13935.1"/>
    </source>
</evidence>
<keyword evidence="2" id="KW-0498">Mitosis</keyword>
<protein>
    <recommendedName>
        <fullName evidence="7">Sororin C-terminal region domain-containing protein</fullName>
    </recommendedName>
</protein>
<dbReference type="AlphaFoldDB" id="A0A068UZG3"/>
<feature type="compositionally biased region" description="Basic and acidic residues" evidence="6">
    <location>
        <begin position="249"/>
        <end position="259"/>
    </location>
</feature>
<dbReference type="InterPro" id="IPR057337">
    <property type="entry name" value="Sororin_C"/>
</dbReference>
<sequence>MQRIKRHTTKIPSASAAAAASRSSKSVNNNEISCSANSTATVRKPLSDLSNFNLIPTDTLRKLVSSNSVSNSETHSLLLKSQTSIFPISQIPLISGSHKHNGNPKSDTRSGTSVGSSNFGNDPKTKPQNPTPVRHQLPPRSSTNPSDEGSELVIYSRRRGERKHNVLPKTSTPFEKKKNEEKAASVPLSSTPAEKAKNKGKAIAMPFDSIAAEKSKDQGKLVTVPVDSIPAGNSRDKEKGISASFRPSNVEKTRDKGKDFYAPSNSTPVEKMRDKGKAIAVPVNCTLEEMEDRRRSTAVLINSEQLTKQRQKRLADAMVQSCPPLLKSGKFGNELNQAGDDMLSKSWTGLQGKHKKRKCPGKQSASEGSLSPEFVKKMKAYFEEVDAFELPVEEVSDHDLE</sequence>
<dbReference type="GO" id="GO:0005634">
    <property type="term" value="C:nucleus"/>
    <property type="evidence" value="ECO:0007669"/>
    <property type="project" value="UniProtKB-SubCell"/>
</dbReference>
<accession>A0A068UZG3</accession>
<keyword evidence="9" id="KW-1185">Reference proteome</keyword>
<keyword evidence="3" id="KW-0539">Nucleus</keyword>
<feature type="region of interest" description="Disordered" evidence="6">
    <location>
        <begin position="345"/>
        <end position="370"/>
    </location>
</feature>
<proteinExistence type="inferred from homology"/>
<dbReference type="PhylomeDB" id="A0A068UZG3"/>
<evidence type="ECO:0000256" key="4">
    <source>
        <dbReference type="ARBA" id="ARBA00023306"/>
    </source>
</evidence>
<dbReference type="Proteomes" id="UP000295252">
    <property type="component" value="Chromosome IV"/>
</dbReference>
<evidence type="ECO:0000256" key="2">
    <source>
        <dbReference type="ARBA" id="ARBA00022776"/>
    </source>
</evidence>
<evidence type="ECO:0000259" key="7">
    <source>
        <dbReference type="Pfam" id="PF25220"/>
    </source>
</evidence>
<feature type="region of interest" description="Disordered" evidence="6">
    <location>
        <begin position="96"/>
        <end position="200"/>
    </location>
</feature>